<keyword evidence="5" id="KW-1185">Reference proteome</keyword>
<protein>
    <recommendedName>
        <fullName evidence="3">BACON domain-containing protein</fullName>
    </recommendedName>
</protein>
<feature type="chain" id="PRO_5030735846" description="BACON domain-containing protein" evidence="2">
    <location>
        <begin position="23"/>
        <end position="864"/>
    </location>
</feature>
<dbReference type="GeneID" id="93100892"/>
<sequence length="864" mass="93614">MAGKYINILLAGLLTILLSACSDDRDSLSGQASGDPLLTFNMTRAGGDIVSNTLVYLFDGQGSDAGKFNHKVQEVTYGPDQLSMTVAAGTWNIALVTANTDFSSGLIQPVRSVAREDSKMWETQPVGGTLPSMPELRTASIDGQLVVGGQDNSVAGTTILSRNVALVKVVIADAGGLDVNGTHNFELKDVPTTLNWEGGLFPTAKNPRVSTVPMTGIFRVKDSTSLPGHQRSDTLYFIIPAHKGNDYLNANPKDTTESHMKVSVDLACEGGSRFQKTDVVIPRVPRVNGILLVRLLVGGKLDVTADVLGWEDVELNADLSQTQLYTDKASVGLSHKDTLYVNTNAPDFTVDYPAGGWITSVRKIADNGVEITANVDTYVDGQPRSSYITVKANNVTKKIPVTQRPDEGTITVNNKRLVFCPNLHTSKQVEITSTGGNWKFLTTNPRKATANVQSGNAGISNVNFTRSSVAYNKTLDEGHLVYGDTLVIVKNVMTLDTDTIRLVNCYIYVDNDNTIDAVAPQGTATQAVTNSQDVIVYGGTKMIENFNPQQAWIHDISWDPIGQILSFTTDRNTGNANPEDDDEPRSGTMTFRHASCPDYVVTANVYQDIIVTIPPFHYFVVKFTWSGSTDVDIAVEFTGNHLTNVGNDNSLYDKIPVGFGMQANNPGKGVTGPGGGDNNGRESFAYNGGTLLEWGGDATRGQGETTFFNAPLFEGDANSPRKIKLEVYAIWYTSSKPSNTAMNFHMYAYENGTMERGTNASGDNNKFNFYNRGGTLLYSEGYAITVASYGQSKAKTYTTSYGHIATITYDRVKHSASVSVHVPNTKLTTTRRMNTNVVETSSEEVIVEPEMIGRGENGKAIYAE</sequence>
<organism evidence="4 5">
    <name type="scientific">Butyricimonas faecihominis</name>
    <dbReference type="NCBI Taxonomy" id="1472416"/>
    <lineage>
        <taxon>Bacteria</taxon>
        <taxon>Pseudomonadati</taxon>
        <taxon>Bacteroidota</taxon>
        <taxon>Bacteroidia</taxon>
        <taxon>Bacteroidales</taxon>
        <taxon>Odoribacteraceae</taxon>
        <taxon>Butyricimonas</taxon>
    </lineage>
</organism>
<dbReference type="PROSITE" id="PS51257">
    <property type="entry name" value="PROKAR_LIPOPROTEIN"/>
    <property type="match status" value="1"/>
</dbReference>
<dbReference type="Pfam" id="PF13004">
    <property type="entry name" value="BACON"/>
    <property type="match status" value="1"/>
</dbReference>
<evidence type="ECO:0000259" key="3">
    <source>
        <dbReference type="Pfam" id="PF13004"/>
    </source>
</evidence>
<evidence type="ECO:0000256" key="2">
    <source>
        <dbReference type="SAM" id="SignalP"/>
    </source>
</evidence>
<feature type="region of interest" description="Disordered" evidence="1">
    <location>
        <begin position="569"/>
        <end position="588"/>
    </location>
</feature>
<dbReference type="EMBL" id="JACIES010000001">
    <property type="protein sequence ID" value="MBB4024675.1"/>
    <property type="molecule type" value="Genomic_DNA"/>
</dbReference>
<dbReference type="Proteomes" id="UP000546007">
    <property type="component" value="Unassembled WGS sequence"/>
</dbReference>
<feature type="domain" description="BACON" evidence="3">
    <location>
        <begin position="350"/>
        <end position="403"/>
    </location>
</feature>
<proteinExistence type="predicted"/>
<dbReference type="AlphaFoldDB" id="A0A7W6HTX6"/>
<reference evidence="4 5" key="1">
    <citation type="submission" date="2020-08" db="EMBL/GenBank/DDBJ databases">
        <title>Genomic Encyclopedia of Type Strains, Phase IV (KMG-IV): sequencing the most valuable type-strain genomes for metagenomic binning, comparative biology and taxonomic classification.</title>
        <authorList>
            <person name="Goeker M."/>
        </authorList>
    </citation>
    <scope>NUCLEOTIDE SEQUENCE [LARGE SCALE GENOMIC DNA]</scope>
    <source>
        <strain evidence="4 5">DSM 105721</strain>
    </source>
</reference>
<comment type="caution">
    <text evidence="4">The sequence shown here is derived from an EMBL/GenBank/DDBJ whole genome shotgun (WGS) entry which is preliminary data.</text>
</comment>
<evidence type="ECO:0000256" key="1">
    <source>
        <dbReference type="SAM" id="MobiDB-lite"/>
    </source>
</evidence>
<gene>
    <name evidence="4" type="ORF">GGR14_000436</name>
</gene>
<dbReference type="RefSeq" id="WP_221230289.1">
    <property type="nucleotide sequence ID" value="NZ_AP028155.1"/>
</dbReference>
<keyword evidence="2" id="KW-0732">Signal</keyword>
<dbReference type="InterPro" id="IPR024361">
    <property type="entry name" value="BACON"/>
</dbReference>
<evidence type="ECO:0000313" key="4">
    <source>
        <dbReference type="EMBL" id="MBB4024675.1"/>
    </source>
</evidence>
<feature type="signal peptide" evidence="2">
    <location>
        <begin position="1"/>
        <end position="22"/>
    </location>
</feature>
<name>A0A7W6HTX6_9BACT</name>
<accession>A0A7W6HTX6</accession>
<evidence type="ECO:0000313" key="5">
    <source>
        <dbReference type="Proteomes" id="UP000546007"/>
    </source>
</evidence>